<dbReference type="InterPro" id="IPR052526">
    <property type="entry name" value="HTH-type_Bedaq_tolerance"/>
</dbReference>
<organism evidence="2 3">
    <name type="scientific">Nonomuraea cypriaca</name>
    <dbReference type="NCBI Taxonomy" id="1187855"/>
    <lineage>
        <taxon>Bacteria</taxon>
        <taxon>Bacillati</taxon>
        <taxon>Actinomycetota</taxon>
        <taxon>Actinomycetes</taxon>
        <taxon>Streptosporangiales</taxon>
        <taxon>Streptosporangiaceae</taxon>
        <taxon>Nonomuraea</taxon>
    </lineage>
</organism>
<dbReference type="InterPro" id="IPR036388">
    <property type="entry name" value="WH-like_DNA-bd_sf"/>
</dbReference>
<sequence length="147" mass="15948">MIKLDLLFVLAKELRIAVGRLARRIRQLYTNASGGDVSFTELAVLSRLERDGPHGSAQLANLERITAQAIGTVLGGLHRRGLVERGPDPADGRRVITGITDAGRAALDDREQVITERLAGALDSLTPDQRKRLAEALPVLVLLAERL</sequence>
<evidence type="ECO:0000259" key="1">
    <source>
        <dbReference type="PROSITE" id="PS50995"/>
    </source>
</evidence>
<dbReference type="EMBL" id="JADOGI010000298">
    <property type="protein sequence ID" value="MBF8193583.1"/>
    <property type="molecule type" value="Genomic_DNA"/>
</dbReference>
<name>A0A931F6S9_9ACTN</name>
<accession>A0A931F6S9</accession>
<evidence type="ECO:0000313" key="2">
    <source>
        <dbReference type="EMBL" id="MBF8193583.1"/>
    </source>
</evidence>
<dbReference type="PANTHER" id="PTHR39515:SF2">
    <property type="entry name" value="HTH-TYPE TRANSCRIPTIONAL REGULATOR RV0880"/>
    <property type="match status" value="1"/>
</dbReference>
<dbReference type="PROSITE" id="PS50995">
    <property type="entry name" value="HTH_MARR_2"/>
    <property type="match status" value="1"/>
</dbReference>
<dbReference type="AlphaFoldDB" id="A0A931F6S9"/>
<dbReference type="Gene3D" id="1.10.10.10">
    <property type="entry name" value="Winged helix-like DNA-binding domain superfamily/Winged helix DNA-binding domain"/>
    <property type="match status" value="1"/>
</dbReference>
<keyword evidence="3" id="KW-1185">Reference proteome</keyword>
<dbReference type="SMART" id="SM00347">
    <property type="entry name" value="HTH_MARR"/>
    <property type="match status" value="1"/>
</dbReference>
<proteinExistence type="predicted"/>
<comment type="caution">
    <text evidence="2">The sequence shown here is derived from an EMBL/GenBank/DDBJ whole genome shotgun (WGS) entry which is preliminary data.</text>
</comment>
<reference evidence="2" key="1">
    <citation type="submission" date="2020-11" db="EMBL/GenBank/DDBJ databases">
        <title>Whole-genome analyses of Nonomuraea sp. K274.</title>
        <authorList>
            <person name="Veyisoglu A."/>
        </authorList>
    </citation>
    <scope>NUCLEOTIDE SEQUENCE</scope>
    <source>
        <strain evidence="2">K274</strain>
    </source>
</reference>
<dbReference type="InterPro" id="IPR036390">
    <property type="entry name" value="WH_DNA-bd_sf"/>
</dbReference>
<dbReference type="SUPFAM" id="SSF46785">
    <property type="entry name" value="Winged helix' DNA-binding domain"/>
    <property type="match status" value="1"/>
</dbReference>
<protein>
    <submittedName>
        <fullName evidence="2">MarR family transcriptional regulator</fullName>
    </submittedName>
</protein>
<evidence type="ECO:0000313" key="3">
    <source>
        <dbReference type="Proteomes" id="UP000605361"/>
    </source>
</evidence>
<dbReference type="InterPro" id="IPR000835">
    <property type="entry name" value="HTH_MarR-typ"/>
</dbReference>
<dbReference type="PANTHER" id="PTHR39515">
    <property type="entry name" value="CONSERVED PROTEIN"/>
    <property type="match status" value="1"/>
</dbReference>
<gene>
    <name evidence="2" type="ORF">ITP53_49500</name>
</gene>
<dbReference type="Pfam" id="PF12802">
    <property type="entry name" value="MarR_2"/>
    <property type="match status" value="1"/>
</dbReference>
<dbReference type="GO" id="GO:0003700">
    <property type="term" value="F:DNA-binding transcription factor activity"/>
    <property type="evidence" value="ECO:0007669"/>
    <property type="project" value="InterPro"/>
</dbReference>
<feature type="domain" description="HTH marR-type" evidence="1">
    <location>
        <begin position="11"/>
        <end position="147"/>
    </location>
</feature>
<dbReference type="Proteomes" id="UP000605361">
    <property type="component" value="Unassembled WGS sequence"/>
</dbReference>